<keyword evidence="1" id="KW-0812">Transmembrane</keyword>
<protein>
    <submittedName>
        <fullName evidence="2">Uncharacterized protein</fullName>
    </submittedName>
</protein>
<reference evidence="2" key="1">
    <citation type="journal article" date="2020" name="Nature">
        <title>Giant virus diversity and host interactions through global metagenomics.</title>
        <authorList>
            <person name="Schulz F."/>
            <person name="Roux S."/>
            <person name="Paez-Espino D."/>
            <person name="Jungbluth S."/>
            <person name="Walsh D.A."/>
            <person name="Denef V.J."/>
            <person name="McMahon K.D."/>
            <person name="Konstantinidis K.T."/>
            <person name="Eloe-Fadrosh E.A."/>
            <person name="Kyrpides N.C."/>
            <person name="Woyke T."/>
        </authorList>
    </citation>
    <scope>NUCLEOTIDE SEQUENCE</scope>
    <source>
        <strain evidence="2">GVMAG-M-3300027759-42</strain>
    </source>
</reference>
<evidence type="ECO:0000256" key="1">
    <source>
        <dbReference type="SAM" id="Phobius"/>
    </source>
</evidence>
<feature type="transmembrane region" description="Helical" evidence="1">
    <location>
        <begin position="208"/>
        <end position="226"/>
    </location>
</feature>
<proteinExistence type="predicted"/>
<keyword evidence="1" id="KW-0472">Membrane</keyword>
<dbReference type="AlphaFoldDB" id="A0A6C0LAB4"/>
<organism evidence="2">
    <name type="scientific">viral metagenome</name>
    <dbReference type="NCBI Taxonomy" id="1070528"/>
    <lineage>
        <taxon>unclassified sequences</taxon>
        <taxon>metagenomes</taxon>
        <taxon>organismal metagenomes</taxon>
    </lineage>
</organism>
<dbReference type="EMBL" id="MN740448">
    <property type="protein sequence ID" value="QHU27015.1"/>
    <property type="molecule type" value="Genomic_DNA"/>
</dbReference>
<sequence length="298" mass="35594">MDDDITLVTAFLDIGRDNWPNQDFKRTTEFYIDSFLNYLNYPYKMICYIDEKYIDKVISAYEKSPHKNKMFIPITRQWLDENIHAWTNIEKDRQILNHPEFKKFLTKRLDVMYPNGIPETGVREHMCPENIYPEYNVINHSKIDFIVHAIKNKHINTYYTAWTDFGYFSTYHKDGSPLPIDTIDTDKLDMNKITICLRRQIMEQDKDIMFTLLYAYELFIGAFYAGPTHIMEYFQTLYHSCVNEMYSRGVSDDDQHVYIRCHMKNPHVFNLSIYGGDWPKALTVFQKDPIQPSETHFM</sequence>
<name>A0A6C0LAB4_9ZZZZ</name>
<accession>A0A6C0LAB4</accession>
<evidence type="ECO:0000313" key="2">
    <source>
        <dbReference type="EMBL" id="QHU27015.1"/>
    </source>
</evidence>
<dbReference type="Pfam" id="PF09612">
    <property type="entry name" value="HtrL_YibB"/>
    <property type="match status" value="1"/>
</dbReference>
<keyword evidence="1" id="KW-1133">Transmembrane helix</keyword>
<dbReference type="InterPro" id="IPR011735">
    <property type="entry name" value="WlaTC/HtrL_glycosyltransf"/>
</dbReference>